<name>A0A2L2BRY2_9MICO</name>
<dbReference type="KEGG" id="psai:C3B54_111494"/>
<keyword evidence="3" id="KW-1185">Reference proteome</keyword>
<dbReference type="EMBL" id="CP026923">
    <property type="protein sequence ID" value="AVG24433.1"/>
    <property type="molecule type" value="Genomic_DNA"/>
</dbReference>
<sequence>MINRVREGEILVVTDHGNPVAKIMPAGPTTLAELAEAGLVSTPDRDITALLDRIPRGEPSTKGTDALRELRKEQ</sequence>
<feature type="compositionally biased region" description="Basic and acidic residues" evidence="1">
    <location>
        <begin position="65"/>
        <end position="74"/>
    </location>
</feature>
<dbReference type="NCBIfam" id="TIGR01552">
    <property type="entry name" value="phd_fam"/>
    <property type="match status" value="1"/>
</dbReference>
<evidence type="ECO:0000313" key="3">
    <source>
        <dbReference type="Proteomes" id="UP000243077"/>
    </source>
</evidence>
<evidence type="ECO:0000256" key="1">
    <source>
        <dbReference type="SAM" id="MobiDB-lite"/>
    </source>
</evidence>
<gene>
    <name evidence="2" type="ORF">C3B54_111494</name>
</gene>
<accession>A0A2L2BRY2</accession>
<dbReference type="AlphaFoldDB" id="A0A2L2BRY2"/>
<protein>
    <submittedName>
        <fullName evidence="2">Phd-like antitoxin</fullName>
    </submittedName>
</protein>
<evidence type="ECO:0000313" key="2">
    <source>
        <dbReference type="EMBL" id="AVG24433.1"/>
    </source>
</evidence>
<dbReference type="OrthoDB" id="557859at2"/>
<reference evidence="2 3" key="1">
    <citation type="submission" date="2018-02" db="EMBL/GenBank/DDBJ databases">
        <title>Complete genome of the streamlined marine actinobacterium Pontimonas salivibrio CL-TW6 adapted to coastal planktonic lifestype.</title>
        <authorList>
            <person name="Cho B.C."/>
            <person name="Hardies S.C."/>
            <person name="Jang G.I."/>
            <person name="Hwang C.Y."/>
        </authorList>
    </citation>
    <scope>NUCLEOTIDE SEQUENCE [LARGE SCALE GENOMIC DNA]</scope>
    <source>
        <strain evidence="2 3">CL-TW6</strain>
    </source>
</reference>
<organism evidence="2 3">
    <name type="scientific">Pontimonas salivibrio</name>
    <dbReference type="NCBI Taxonomy" id="1159327"/>
    <lineage>
        <taxon>Bacteria</taxon>
        <taxon>Bacillati</taxon>
        <taxon>Actinomycetota</taxon>
        <taxon>Actinomycetes</taxon>
        <taxon>Micrococcales</taxon>
        <taxon>Microbacteriaceae</taxon>
        <taxon>Pontimonas</taxon>
    </lineage>
</organism>
<dbReference type="Proteomes" id="UP000243077">
    <property type="component" value="Chromosome"/>
</dbReference>
<proteinExistence type="predicted"/>
<feature type="region of interest" description="Disordered" evidence="1">
    <location>
        <begin position="53"/>
        <end position="74"/>
    </location>
</feature>